<dbReference type="SUPFAM" id="SSF51658">
    <property type="entry name" value="Xylose isomerase-like"/>
    <property type="match status" value="1"/>
</dbReference>
<dbReference type="PANTHER" id="PTHR12110">
    <property type="entry name" value="HYDROXYPYRUVATE ISOMERASE"/>
    <property type="match status" value="1"/>
</dbReference>
<dbReference type="Pfam" id="PF01261">
    <property type="entry name" value="AP_endonuc_2"/>
    <property type="match status" value="1"/>
</dbReference>
<dbReference type="InterPro" id="IPR036237">
    <property type="entry name" value="Xyl_isomerase-like_sf"/>
</dbReference>
<proteinExistence type="predicted"/>
<comment type="caution">
    <text evidence="2">The sequence shown here is derived from an EMBL/GenBank/DDBJ whole genome shotgun (WGS) entry which is preliminary data.</text>
</comment>
<organism evidence="2 3">
    <name type="scientific">Candidatus Fimadaptatus faecigallinarum</name>
    <dbReference type="NCBI Taxonomy" id="2840814"/>
    <lineage>
        <taxon>Bacteria</taxon>
        <taxon>Bacillati</taxon>
        <taxon>Bacillota</taxon>
        <taxon>Clostridia</taxon>
        <taxon>Eubacteriales</taxon>
        <taxon>Candidatus Fimadaptatus</taxon>
    </lineage>
</organism>
<feature type="domain" description="Xylose isomerase-like TIM barrel" evidence="1">
    <location>
        <begin position="21"/>
        <end position="257"/>
    </location>
</feature>
<dbReference type="EMBL" id="DVNK01000031">
    <property type="protein sequence ID" value="HIU46509.1"/>
    <property type="molecule type" value="Genomic_DNA"/>
</dbReference>
<evidence type="ECO:0000313" key="2">
    <source>
        <dbReference type="EMBL" id="HIU46509.1"/>
    </source>
</evidence>
<sequence>MAKFILSAFADEASSSLSDQIAALKALGISHIEPRNVDGKNISNLTADEARAMREKLDAAGISVSSIGSPIGKIDIKGDMDAHIAMLENTINVAKILGTKYIRMFSFFVPAGHEDEYQDEVFSRMERMLATARGTGIQLVHENEKAIYGDSVDRCVKLMERFAPELGFVFDPSNFVQCDQDTKSGFDKLSKYIVYMHMKDSKYASSAEKEHRDMGFQGVSDAHRPVGQGDGNVSWIIDQLIAKNYSGFMTIEPHLTNCALVPGTPLDKFNAAARALIELIESKGQSWE</sequence>
<name>A0A9D1LR51_9FIRM</name>
<accession>A0A9D1LR51</accession>
<dbReference type="InterPro" id="IPR050312">
    <property type="entry name" value="IolE/XylAMocC-like"/>
</dbReference>
<gene>
    <name evidence="2" type="ORF">IAC59_04550</name>
</gene>
<dbReference type="Proteomes" id="UP000824123">
    <property type="component" value="Unassembled WGS sequence"/>
</dbReference>
<keyword evidence="2" id="KW-0413">Isomerase</keyword>
<dbReference type="AlphaFoldDB" id="A0A9D1LR51"/>
<evidence type="ECO:0000313" key="3">
    <source>
        <dbReference type="Proteomes" id="UP000824123"/>
    </source>
</evidence>
<dbReference type="InterPro" id="IPR013022">
    <property type="entry name" value="Xyl_isomerase-like_TIM-brl"/>
</dbReference>
<reference evidence="2" key="1">
    <citation type="submission" date="2020-10" db="EMBL/GenBank/DDBJ databases">
        <authorList>
            <person name="Gilroy R."/>
        </authorList>
    </citation>
    <scope>NUCLEOTIDE SEQUENCE</scope>
    <source>
        <strain evidence="2">ChiSxjej2B14-8506</strain>
    </source>
</reference>
<reference evidence="2" key="2">
    <citation type="journal article" date="2021" name="PeerJ">
        <title>Extensive microbial diversity within the chicken gut microbiome revealed by metagenomics and culture.</title>
        <authorList>
            <person name="Gilroy R."/>
            <person name="Ravi A."/>
            <person name="Getino M."/>
            <person name="Pursley I."/>
            <person name="Horton D.L."/>
            <person name="Alikhan N.F."/>
            <person name="Baker D."/>
            <person name="Gharbi K."/>
            <person name="Hall N."/>
            <person name="Watson M."/>
            <person name="Adriaenssens E.M."/>
            <person name="Foster-Nyarko E."/>
            <person name="Jarju S."/>
            <person name="Secka A."/>
            <person name="Antonio M."/>
            <person name="Oren A."/>
            <person name="Chaudhuri R.R."/>
            <person name="La Ragione R."/>
            <person name="Hildebrand F."/>
            <person name="Pallen M.J."/>
        </authorList>
    </citation>
    <scope>NUCLEOTIDE SEQUENCE</scope>
    <source>
        <strain evidence="2">ChiSxjej2B14-8506</strain>
    </source>
</reference>
<dbReference type="PANTHER" id="PTHR12110:SF53">
    <property type="entry name" value="BLR5974 PROTEIN"/>
    <property type="match status" value="1"/>
</dbReference>
<protein>
    <submittedName>
        <fullName evidence="2">Sugar phosphate isomerase/epimerase</fullName>
    </submittedName>
</protein>
<evidence type="ECO:0000259" key="1">
    <source>
        <dbReference type="Pfam" id="PF01261"/>
    </source>
</evidence>
<dbReference type="Gene3D" id="3.20.20.150">
    <property type="entry name" value="Divalent-metal-dependent TIM barrel enzymes"/>
    <property type="match status" value="1"/>
</dbReference>
<dbReference type="GO" id="GO:0016853">
    <property type="term" value="F:isomerase activity"/>
    <property type="evidence" value="ECO:0007669"/>
    <property type="project" value="UniProtKB-KW"/>
</dbReference>